<dbReference type="Proteomes" id="UP001202831">
    <property type="component" value="Unassembled WGS sequence"/>
</dbReference>
<keyword evidence="1" id="KW-0732">Signal</keyword>
<sequence length="127" mass="14082">MKIKILAATCLFGLSTLAQAEPLRVCNQDVNSVKCQAYLEGIVDGALIFKPNAMGERIQTDGYQSRALKYRGGKRYQEANRRFCADRLPDRDELVSAVTEAVTSGEIDSIEALNDAVRNLLDCQRLN</sequence>
<dbReference type="RefSeq" id="WP_115135790.1">
    <property type="nucleotide sequence ID" value="NZ_JAKIKT010000002.1"/>
</dbReference>
<name>A0ABT0N5J0_9GAMM</name>
<protein>
    <submittedName>
        <fullName evidence="2">Uncharacterized protein</fullName>
    </submittedName>
</protein>
<dbReference type="EMBL" id="JAKIKT010000002">
    <property type="protein sequence ID" value="MCL2913415.1"/>
    <property type="molecule type" value="Genomic_DNA"/>
</dbReference>
<evidence type="ECO:0000313" key="2">
    <source>
        <dbReference type="EMBL" id="MCL2913415.1"/>
    </source>
</evidence>
<reference evidence="2 3" key="1">
    <citation type="submission" date="2022-01" db="EMBL/GenBank/DDBJ databases">
        <title>Whole genome-based taxonomy of the Shewanellaceae.</title>
        <authorList>
            <person name="Martin-Rodriguez A.J."/>
        </authorList>
    </citation>
    <scope>NUCLEOTIDE SEQUENCE [LARGE SCALE GENOMIC DNA]</scope>
    <source>
        <strain evidence="2 3">DSM 21332</strain>
    </source>
</reference>
<comment type="caution">
    <text evidence="2">The sequence shown here is derived from an EMBL/GenBank/DDBJ whole genome shotgun (WGS) entry which is preliminary data.</text>
</comment>
<evidence type="ECO:0000313" key="3">
    <source>
        <dbReference type="Proteomes" id="UP001202831"/>
    </source>
</evidence>
<proteinExistence type="predicted"/>
<keyword evidence="3" id="KW-1185">Reference proteome</keyword>
<gene>
    <name evidence="2" type="ORF">L2725_06385</name>
</gene>
<feature type="chain" id="PRO_5045051762" evidence="1">
    <location>
        <begin position="21"/>
        <end position="127"/>
    </location>
</feature>
<feature type="signal peptide" evidence="1">
    <location>
        <begin position="1"/>
        <end position="20"/>
    </location>
</feature>
<accession>A0ABT0N5J0</accession>
<evidence type="ECO:0000256" key="1">
    <source>
        <dbReference type="SAM" id="SignalP"/>
    </source>
</evidence>
<organism evidence="2 3">
    <name type="scientific">Shewanella corallii</name>
    <dbReference type="NCBI Taxonomy" id="560080"/>
    <lineage>
        <taxon>Bacteria</taxon>
        <taxon>Pseudomonadati</taxon>
        <taxon>Pseudomonadota</taxon>
        <taxon>Gammaproteobacteria</taxon>
        <taxon>Alteromonadales</taxon>
        <taxon>Shewanellaceae</taxon>
        <taxon>Shewanella</taxon>
    </lineage>
</organism>